<keyword evidence="1" id="KW-0472">Membrane</keyword>
<sequence length="83" mass="8615">MTTTAPASCRSGSLTLPFVGSAHAVRWPADHGRGVTIDRESGSATIWLGRWQVHVDFRPGSMSGAAVAVLVGGAMLAALLGRR</sequence>
<proteinExistence type="predicted"/>
<evidence type="ECO:0000313" key="3">
    <source>
        <dbReference type="Proteomes" id="UP001596060"/>
    </source>
</evidence>
<protein>
    <submittedName>
        <fullName evidence="2">Uncharacterized protein</fullName>
    </submittedName>
</protein>
<comment type="caution">
    <text evidence="2">The sequence shown here is derived from an EMBL/GenBank/DDBJ whole genome shotgun (WGS) entry which is preliminary data.</text>
</comment>
<organism evidence="2 3">
    <name type="scientific">Bosea massiliensis</name>
    <dbReference type="NCBI Taxonomy" id="151419"/>
    <lineage>
        <taxon>Bacteria</taxon>
        <taxon>Pseudomonadati</taxon>
        <taxon>Pseudomonadota</taxon>
        <taxon>Alphaproteobacteria</taxon>
        <taxon>Hyphomicrobiales</taxon>
        <taxon>Boseaceae</taxon>
        <taxon>Bosea</taxon>
    </lineage>
</organism>
<keyword evidence="3" id="KW-1185">Reference proteome</keyword>
<name>A0ABW0P2R9_9HYPH</name>
<dbReference type="Proteomes" id="UP001596060">
    <property type="component" value="Unassembled WGS sequence"/>
</dbReference>
<dbReference type="EMBL" id="JBHSLU010000031">
    <property type="protein sequence ID" value="MFC5506012.1"/>
    <property type="molecule type" value="Genomic_DNA"/>
</dbReference>
<accession>A0ABW0P2R9</accession>
<evidence type="ECO:0000256" key="1">
    <source>
        <dbReference type="SAM" id="Phobius"/>
    </source>
</evidence>
<keyword evidence="1" id="KW-1133">Transmembrane helix</keyword>
<feature type="transmembrane region" description="Helical" evidence="1">
    <location>
        <begin position="60"/>
        <end position="80"/>
    </location>
</feature>
<keyword evidence="1" id="KW-0812">Transmembrane</keyword>
<evidence type="ECO:0000313" key="2">
    <source>
        <dbReference type="EMBL" id="MFC5506012.1"/>
    </source>
</evidence>
<gene>
    <name evidence="2" type="ORF">ACFPN9_12155</name>
</gene>
<dbReference type="RefSeq" id="WP_377817100.1">
    <property type="nucleotide sequence ID" value="NZ_JBHSLU010000031.1"/>
</dbReference>
<reference evidence="3" key="1">
    <citation type="journal article" date="2019" name="Int. J. Syst. Evol. Microbiol.">
        <title>The Global Catalogue of Microorganisms (GCM) 10K type strain sequencing project: providing services to taxonomists for standard genome sequencing and annotation.</title>
        <authorList>
            <consortium name="The Broad Institute Genomics Platform"/>
            <consortium name="The Broad Institute Genome Sequencing Center for Infectious Disease"/>
            <person name="Wu L."/>
            <person name="Ma J."/>
        </authorList>
    </citation>
    <scope>NUCLEOTIDE SEQUENCE [LARGE SCALE GENOMIC DNA]</scope>
    <source>
        <strain evidence="3">CCUG 43117</strain>
    </source>
</reference>